<dbReference type="AlphaFoldDB" id="A0A9P2LKG6"/>
<accession>A0A9P2LKG6</accession>
<dbReference type="EMBL" id="ACSJ01000009">
    <property type="protein sequence ID" value="EES90427.1"/>
    <property type="molecule type" value="Genomic_DNA"/>
</dbReference>
<gene>
    <name evidence="1" type="ORF">CLG_B0098</name>
</gene>
<protein>
    <submittedName>
        <fullName evidence="1">Uncharacterized protein</fullName>
    </submittedName>
</protein>
<reference evidence="1 2" key="1">
    <citation type="submission" date="2009-10" db="EMBL/GenBank/DDBJ databases">
        <authorList>
            <person name="Shrivastava S."/>
            <person name="Brinkac L.B."/>
            <person name="Brown J.L."/>
            <person name="Bruce D.B."/>
            <person name="Detter C."/>
            <person name="Green L.D."/>
            <person name="Munk C.A."/>
            <person name="Rogers Y.C."/>
            <person name="Tapia R."/>
            <person name="Saunders E.S."/>
            <person name="Sims D.R."/>
            <person name="Smith L.A."/>
            <person name="Smith T.J."/>
            <person name="Sutton G."/>
            <person name="Brettin T."/>
        </authorList>
    </citation>
    <scope>NUCLEOTIDE SEQUENCE [LARGE SCALE GENOMIC DNA]</scope>
    <source>
        <strain evidence="2">D str. 1873</strain>
    </source>
</reference>
<organism evidence="1 2">
    <name type="scientific">Clostridium botulinum D str. 1873</name>
    <dbReference type="NCBI Taxonomy" id="592027"/>
    <lineage>
        <taxon>Bacteria</taxon>
        <taxon>Bacillati</taxon>
        <taxon>Bacillota</taxon>
        <taxon>Clostridia</taxon>
        <taxon>Eubacteriales</taxon>
        <taxon>Clostridiaceae</taxon>
        <taxon>Clostridium</taxon>
    </lineage>
</organism>
<proteinExistence type="predicted"/>
<sequence length="40" mass="5112">MFLYGLIFLQLSHQYHYIKKREKEKKAEEKQYNFIKYNKI</sequence>
<name>A0A9P2LKG6_CLOBO</name>
<dbReference type="Proteomes" id="UP000006160">
    <property type="component" value="Unassembled WGS sequence"/>
</dbReference>
<evidence type="ECO:0000313" key="2">
    <source>
        <dbReference type="Proteomes" id="UP000006160"/>
    </source>
</evidence>
<evidence type="ECO:0000313" key="1">
    <source>
        <dbReference type="EMBL" id="EES90427.1"/>
    </source>
</evidence>
<comment type="caution">
    <text evidence="1">The sequence shown here is derived from an EMBL/GenBank/DDBJ whole genome shotgun (WGS) entry which is preliminary data.</text>
</comment>